<name>A0AAW2E3A9_9ROSI</name>
<comment type="caution">
    <text evidence="1">The sequence shown here is derived from an EMBL/GenBank/DDBJ whole genome shotgun (WGS) entry which is preliminary data.</text>
</comment>
<accession>A0AAW2E3A9</accession>
<dbReference type="EMBL" id="JAZDWU010000001">
    <property type="protein sequence ID" value="KAL0017171.1"/>
    <property type="molecule type" value="Genomic_DNA"/>
</dbReference>
<reference evidence="1 2" key="1">
    <citation type="submission" date="2024-01" db="EMBL/GenBank/DDBJ databases">
        <title>A telomere-to-telomere, gap-free genome of sweet tea (Lithocarpus litseifolius).</title>
        <authorList>
            <person name="Zhou J."/>
        </authorList>
    </citation>
    <scope>NUCLEOTIDE SEQUENCE [LARGE SCALE GENOMIC DNA]</scope>
    <source>
        <strain evidence="1">Zhou-2022a</strain>
        <tissue evidence="1">Leaf</tissue>
    </source>
</reference>
<protein>
    <submittedName>
        <fullName evidence="1">Uncharacterized protein</fullName>
    </submittedName>
</protein>
<proteinExistence type="predicted"/>
<sequence length="221" mass="25807">MMANEDYEKVLFSDYDDFISEYEKGKAVIDPPRLEWSSDPLLKVNLSHPSKIPRPSPTPIPTPPTIDSNPQPQIIEQITELDPFQVPKWFSGTDISEEERYECSVYGEMLLDRYNQVKGTDFEFVRLVKMKLMFAAGVSFKIQFEAKPRAAAEYTLKTFEGFMFKDCVFHHKVWPQCCRLVSPNRDSVYDEEYHSVYDEEYRRPMCTYEVVSDFGPLSLHL</sequence>
<keyword evidence="2" id="KW-1185">Reference proteome</keyword>
<dbReference type="Proteomes" id="UP001459277">
    <property type="component" value="Unassembled WGS sequence"/>
</dbReference>
<dbReference type="AlphaFoldDB" id="A0AAW2E3A9"/>
<organism evidence="1 2">
    <name type="scientific">Lithocarpus litseifolius</name>
    <dbReference type="NCBI Taxonomy" id="425828"/>
    <lineage>
        <taxon>Eukaryota</taxon>
        <taxon>Viridiplantae</taxon>
        <taxon>Streptophyta</taxon>
        <taxon>Embryophyta</taxon>
        <taxon>Tracheophyta</taxon>
        <taxon>Spermatophyta</taxon>
        <taxon>Magnoliopsida</taxon>
        <taxon>eudicotyledons</taxon>
        <taxon>Gunneridae</taxon>
        <taxon>Pentapetalae</taxon>
        <taxon>rosids</taxon>
        <taxon>fabids</taxon>
        <taxon>Fagales</taxon>
        <taxon>Fagaceae</taxon>
        <taxon>Lithocarpus</taxon>
    </lineage>
</organism>
<evidence type="ECO:0000313" key="1">
    <source>
        <dbReference type="EMBL" id="KAL0017171.1"/>
    </source>
</evidence>
<evidence type="ECO:0000313" key="2">
    <source>
        <dbReference type="Proteomes" id="UP001459277"/>
    </source>
</evidence>
<gene>
    <name evidence="1" type="ORF">SO802_004240</name>
</gene>